<keyword evidence="1" id="KW-0812">Transmembrane</keyword>
<keyword evidence="2" id="KW-1185">Reference proteome</keyword>
<reference evidence="3" key="1">
    <citation type="submission" date="2022-11" db="UniProtKB">
        <authorList>
            <consortium name="WormBaseParasite"/>
        </authorList>
    </citation>
    <scope>IDENTIFICATION</scope>
</reference>
<evidence type="ECO:0000313" key="2">
    <source>
        <dbReference type="Proteomes" id="UP000887564"/>
    </source>
</evidence>
<organism evidence="2 3">
    <name type="scientific">Parascaris equorum</name>
    <name type="common">Equine roundworm</name>
    <dbReference type="NCBI Taxonomy" id="6256"/>
    <lineage>
        <taxon>Eukaryota</taxon>
        <taxon>Metazoa</taxon>
        <taxon>Ecdysozoa</taxon>
        <taxon>Nematoda</taxon>
        <taxon>Chromadorea</taxon>
        <taxon>Rhabditida</taxon>
        <taxon>Spirurina</taxon>
        <taxon>Ascaridomorpha</taxon>
        <taxon>Ascaridoidea</taxon>
        <taxon>Ascarididae</taxon>
        <taxon>Parascaris</taxon>
    </lineage>
</organism>
<accession>A0A914RUV1</accession>
<feature type="transmembrane region" description="Helical" evidence="1">
    <location>
        <begin position="20"/>
        <end position="49"/>
    </location>
</feature>
<dbReference type="Proteomes" id="UP000887564">
    <property type="component" value="Unplaced"/>
</dbReference>
<protein>
    <submittedName>
        <fullName evidence="3">Uncharacterized protein</fullName>
    </submittedName>
</protein>
<dbReference type="WBParaSite" id="PEQ_0001010801-mRNA-1">
    <property type="protein sequence ID" value="PEQ_0001010801-mRNA-1"/>
    <property type="gene ID" value="PEQ_0001010801"/>
</dbReference>
<keyword evidence="1" id="KW-0472">Membrane</keyword>
<keyword evidence="1" id="KW-1133">Transmembrane helix</keyword>
<evidence type="ECO:0000256" key="1">
    <source>
        <dbReference type="SAM" id="Phobius"/>
    </source>
</evidence>
<proteinExistence type="predicted"/>
<name>A0A914RUV1_PAREQ</name>
<dbReference type="AlphaFoldDB" id="A0A914RUV1"/>
<evidence type="ECO:0000313" key="3">
    <source>
        <dbReference type="WBParaSite" id="PEQ_0001010801-mRNA-1"/>
    </source>
</evidence>
<sequence>FSADLHRELQGEPEDRVDTGTLSLIIAVGVACLLTLLITCELLFFVVVLSF</sequence>